<dbReference type="InterPro" id="IPR030395">
    <property type="entry name" value="GP_PDE_dom"/>
</dbReference>
<keyword evidence="3" id="KW-1185">Reference proteome</keyword>
<dbReference type="Proteomes" id="UP000515847">
    <property type="component" value="Chromosome"/>
</dbReference>
<dbReference type="PROSITE" id="PS51704">
    <property type="entry name" value="GP_PDE"/>
    <property type="match status" value="1"/>
</dbReference>
<dbReference type="Pfam" id="PF03009">
    <property type="entry name" value="GDPD"/>
    <property type="match status" value="1"/>
</dbReference>
<feature type="domain" description="GP-PDE" evidence="1">
    <location>
        <begin position="3"/>
        <end position="239"/>
    </location>
</feature>
<evidence type="ECO:0000259" key="1">
    <source>
        <dbReference type="PROSITE" id="PS51704"/>
    </source>
</evidence>
<dbReference type="OrthoDB" id="384721at2"/>
<dbReference type="RefSeq" id="WP_034425725.1">
    <property type="nucleotide sequence ID" value="NZ_CP045798.1"/>
</dbReference>
<dbReference type="Gene3D" id="3.20.20.190">
    <property type="entry name" value="Phosphatidylinositol (PI) phosphodiesterase"/>
    <property type="match status" value="1"/>
</dbReference>
<accession>A0A7G6E2H5</accession>
<dbReference type="PANTHER" id="PTHR46211:SF14">
    <property type="entry name" value="GLYCEROPHOSPHODIESTER PHOSPHODIESTERASE"/>
    <property type="match status" value="1"/>
</dbReference>
<reference evidence="2 3" key="1">
    <citation type="journal article" date="2019" name="Front. Microbiol.">
        <title>Thermoanaerosceptrum fracticalcis gen. nov. sp. nov., a Novel Fumarate-Fermenting Microorganism From a Deep Fractured Carbonate Aquifer of the US Great Basin.</title>
        <authorList>
            <person name="Hamilton-Brehm S.D."/>
            <person name="Stewart L.E."/>
            <person name="Zavarin M."/>
            <person name="Caldwell M."/>
            <person name="Lawson P.A."/>
            <person name="Onstott T.C."/>
            <person name="Grzymski J."/>
            <person name="Neveux I."/>
            <person name="Lollar B.S."/>
            <person name="Russell C.E."/>
            <person name="Moser D.P."/>
        </authorList>
    </citation>
    <scope>NUCLEOTIDE SEQUENCE [LARGE SCALE GENOMIC DNA]</scope>
    <source>
        <strain evidence="2 3">DRI-13</strain>
    </source>
</reference>
<sequence>MQNYVLAHRGWCGVAPENTMASFRMAVNDPTVDAIECDIQLSKDGEIVVIHDFTIDRTSNSTGLVRNYTYEELLQFDFGGWFSAEFKDEKIPLFKDLLELVDGEKRLVVEIKTTANLYPEIADKLLEAIKHYPKDRIMIESFDHSLMKNIKEKDSELCTGLIFHDNVTLLLEQMKYTRSNFASIYFGNITQQLVDELTAHNIEIILWTLNHEWQYDYIKQFKGTFYIASDYPGLAIKHMSSL</sequence>
<dbReference type="InterPro" id="IPR017946">
    <property type="entry name" value="PLC-like_Pdiesterase_TIM-brl"/>
</dbReference>
<proteinExistence type="predicted"/>
<evidence type="ECO:0000313" key="2">
    <source>
        <dbReference type="EMBL" id="QNB46279.1"/>
    </source>
</evidence>
<dbReference type="KEGG" id="tfr:BR63_08100"/>
<organism evidence="2 3">
    <name type="scientific">Thermanaerosceptrum fracticalcis</name>
    <dbReference type="NCBI Taxonomy" id="1712410"/>
    <lineage>
        <taxon>Bacteria</taxon>
        <taxon>Bacillati</taxon>
        <taxon>Bacillota</taxon>
        <taxon>Clostridia</taxon>
        <taxon>Eubacteriales</taxon>
        <taxon>Peptococcaceae</taxon>
        <taxon>Thermanaerosceptrum</taxon>
    </lineage>
</organism>
<dbReference type="SUPFAM" id="SSF51695">
    <property type="entry name" value="PLC-like phosphodiesterases"/>
    <property type="match status" value="1"/>
</dbReference>
<gene>
    <name evidence="2" type="ORF">BR63_08100</name>
</gene>
<evidence type="ECO:0000313" key="3">
    <source>
        <dbReference type="Proteomes" id="UP000515847"/>
    </source>
</evidence>
<dbReference type="AlphaFoldDB" id="A0A7G6E2H5"/>
<protein>
    <submittedName>
        <fullName evidence="2">Glycerophosphodiester phosphodiesterase</fullName>
    </submittedName>
</protein>
<dbReference type="EMBL" id="CP045798">
    <property type="protein sequence ID" value="QNB46279.1"/>
    <property type="molecule type" value="Genomic_DNA"/>
</dbReference>
<dbReference type="PANTHER" id="PTHR46211">
    <property type="entry name" value="GLYCEROPHOSPHORYL DIESTER PHOSPHODIESTERASE"/>
    <property type="match status" value="1"/>
</dbReference>
<dbReference type="GO" id="GO:0006629">
    <property type="term" value="P:lipid metabolic process"/>
    <property type="evidence" value="ECO:0007669"/>
    <property type="project" value="InterPro"/>
</dbReference>
<name>A0A7G6E2H5_THEFR</name>
<dbReference type="GO" id="GO:0008081">
    <property type="term" value="F:phosphoric diester hydrolase activity"/>
    <property type="evidence" value="ECO:0007669"/>
    <property type="project" value="InterPro"/>
</dbReference>